<proteinExistence type="predicted"/>
<dbReference type="InterPro" id="IPR004827">
    <property type="entry name" value="bZIP"/>
</dbReference>
<gene>
    <name evidence="3" type="ORF">BDP27DRAFT_1446200</name>
</gene>
<evidence type="ECO:0000313" key="3">
    <source>
        <dbReference type="EMBL" id="KAF9071720.1"/>
    </source>
</evidence>
<evidence type="ECO:0000259" key="2">
    <source>
        <dbReference type="PROSITE" id="PS00036"/>
    </source>
</evidence>
<accession>A0A9P5Q0L5</accession>
<dbReference type="AlphaFoldDB" id="A0A9P5Q0L5"/>
<keyword evidence="4" id="KW-1185">Reference proteome</keyword>
<evidence type="ECO:0000313" key="4">
    <source>
        <dbReference type="Proteomes" id="UP000772434"/>
    </source>
</evidence>
<dbReference type="GO" id="GO:0003700">
    <property type="term" value="F:DNA-binding transcription factor activity"/>
    <property type="evidence" value="ECO:0007669"/>
    <property type="project" value="InterPro"/>
</dbReference>
<protein>
    <recommendedName>
        <fullName evidence="2">BZIP domain-containing protein</fullName>
    </recommendedName>
</protein>
<evidence type="ECO:0000256" key="1">
    <source>
        <dbReference type="SAM" id="MobiDB-lite"/>
    </source>
</evidence>
<feature type="compositionally biased region" description="Basic and acidic residues" evidence="1">
    <location>
        <begin position="1"/>
        <end position="23"/>
    </location>
</feature>
<dbReference type="Proteomes" id="UP000772434">
    <property type="component" value="Unassembled WGS sequence"/>
</dbReference>
<dbReference type="EMBL" id="JADNRY010000030">
    <property type="protein sequence ID" value="KAF9071720.1"/>
    <property type="molecule type" value="Genomic_DNA"/>
</dbReference>
<name>A0A9P5Q0L5_9AGAR</name>
<sequence>MYRLADEAQELKRRKRNAESSKKSRDKKRQLEGKPLISKVRKSNMRGDIMDMNNTPGPSRLSLPESTLDFIVSTPDTIEEDLFAQKVSKDT</sequence>
<organism evidence="3 4">
    <name type="scientific">Rhodocollybia butyracea</name>
    <dbReference type="NCBI Taxonomy" id="206335"/>
    <lineage>
        <taxon>Eukaryota</taxon>
        <taxon>Fungi</taxon>
        <taxon>Dikarya</taxon>
        <taxon>Basidiomycota</taxon>
        <taxon>Agaricomycotina</taxon>
        <taxon>Agaricomycetes</taxon>
        <taxon>Agaricomycetidae</taxon>
        <taxon>Agaricales</taxon>
        <taxon>Marasmiineae</taxon>
        <taxon>Omphalotaceae</taxon>
        <taxon>Rhodocollybia</taxon>
    </lineage>
</organism>
<comment type="caution">
    <text evidence="3">The sequence shown here is derived from an EMBL/GenBank/DDBJ whole genome shotgun (WGS) entry which is preliminary data.</text>
</comment>
<dbReference type="PROSITE" id="PS00036">
    <property type="entry name" value="BZIP_BASIC"/>
    <property type="match status" value="1"/>
</dbReference>
<feature type="region of interest" description="Disordered" evidence="1">
    <location>
        <begin position="1"/>
        <end position="62"/>
    </location>
</feature>
<feature type="domain" description="BZIP" evidence="2">
    <location>
        <begin position="12"/>
        <end position="27"/>
    </location>
</feature>
<reference evidence="3" key="1">
    <citation type="submission" date="2020-11" db="EMBL/GenBank/DDBJ databases">
        <authorList>
            <consortium name="DOE Joint Genome Institute"/>
            <person name="Ahrendt S."/>
            <person name="Riley R."/>
            <person name="Andreopoulos W."/>
            <person name="Labutti K."/>
            <person name="Pangilinan J."/>
            <person name="Ruiz-Duenas F.J."/>
            <person name="Barrasa J.M."/>
            <person name="Sanchez-Garcia M."/>
            <person name="Camarero S."/>
            <person name="Miyauchi S."/>
            <person name="Serrano A."/>
            <person name="Linde D."/>
            <person name="Babiker R."/>
            <person name="Drula E."/>
            <person name="Ayuso-Fernandez I."/>
            <person name="Pacheco R."/>
            <person name="Padilla G."/>
            <person name="Ferreira P."/>
            <person name="Barriuso J."/>
            <person name="Kellner H."/>
            <person name="Castanera R."/>
            <person name="Alfaro M."/>
            <person name="Ramirez L."/>
            <person name="Pisabarro A.G."/>
            <person name="Kuo A."/>
            <person name="Tritt A."/>
            <person name="Lipzen A."/>
            <person name="He G."/>
            <person name="Yan M."/>
            <person name="Ng V."/>
            <person name="Cullen D."/>
            <person name="Martin F."/>
            <person name="Rosso M.-N."/>
            <person name="Henrissat B."/>
            <person name="Hibbett D."/>
            <person name="Martinez A.T."/>
            <person name="Grigoriev I.V."/>
        </authorList>
    </citation>
    <scope>NUCLEOTIDE SEQUENCE</scope>
    <source>
        <strain evidence="3">AH 40177</strain>
    </source>
</reference>